<dbReference type="SUPFAM" id="SSF46785">
    <property type="entry name" value="Winged helix' DNA-binding domain"/>
    <property type="match status" value="1"/>
</dbReference>
<keyword evidence="3" id="KW-1185">Reference proteome</keyword>
<gene>
    <name evidence="2" type="ORF">D4L85_24525</name>
</gene>
<evidence type="ECO:0000259" key="1">
    <source>
        <dbReference type="PROSITE" id="PS50995"/>
    </source>
</evidence>
<dbReference type="InterPro" id="IPR036390">
    <property type="entry name" value="WH_DNA-bd_sf"/>
</dbReference>
<dbReference type="Gene3D" id="1.10.10.10">
    <property type="entry name" value="Winged helix-like DNA-binding domain superfamily/Winged helix DNA-binding domain"/>
    <property type="match status" value="1"/>
</dbReference>
<dbReference type="InterPro" id="IPR036388">
    <property type="entry name" value="WH-like_DNA-bd_sf"/>
</dbReference>
<dbReference type="PROSITE" id="PS50995">
    <property type="entry name" value="HTH_MARR_2"/>
    <property type="match status" value="1"/>
</dbReference>
<reference evidence="3" key="1">
    <citation type="submission" date="2018-09" db="EMBL/GenBank/DDBJ databases">
        <title>Chryseolinea sp. KIS68-18 isolated from soil.</title>
        <authorList>
            <person name="Weon H.-Y."/>
            <person name="Kwon S.-W."/>
            <person name="Lee S.A."/>
        </authorList>
    </citation>
    <scope>NUCLEOTIDE SEQUENCE [LARGE SCALE GENOMIC DNA]</scope>
    <source>
        <strain evidence="3">KIS68-18</strain>
    </source>
</reference>
<dbReference type="Pfam" id="PF12802">
    <property type="entry name" value="MarR_2"/>
    <property type="match status" value="1"/>
</dbReference>
<dbReference type="GO" id="GO:0003700">
    <property type="term" value="F:DNA-binding transcription factor activity"/>
    <property type="evidence" value="ECO:0007669"/>
    <property type="project" value="InterPro"/>
</dbReference>
<dbReference type="InterPro" id="IPR000835">
    <property type="entry name" value="HTH_MarR-typ"/>
</dbReference>
<evidence type="ECO:0000313" key="3">
    <source>
        <dbReference type="Proteomes" id="UP000266183"/>
    </source>
</evidence>
<feature type="domain" description="HTH marR-type" evidence="1">
    <location>
        <begin position="1"/>
        <end position="139"/>
    </location>
</feature>
<organism evidence="2 3">
    <name type="scientific">Chryseolinea soli</name>
    <dbReference type="NCBI Taxonomy" id="2321403"/>
    <lineage>
        <taxon>Bacteria</taxon>
        <taxon>Pseudomonadati</taxon>
        <taxon>Bacteroidota</taxon>
        <taxon>Cytophagia</taxon>
        <taxon>Cytophagales</taxon>
        <taxon>Fulvivirgaceae</taxon>
        <taxon>Chryseolinea</taxon>
    </lineage>
</organism>
<dbReference type="PANTHER" id="PTHR33164:SF89">
    <property type="entry name" value="MARR FAMILY REGULATORY PROTEIN"/>
    <property type="match status" value="1"/>
</dbReference>
<dbReference type="PANTHER" id="PTHR33164">
    <property type="entry name" value="TRANSCRIPTIONAL REGULATOR, MARR FAMILY"/>
    <property type="match status" value="1"/>
</dbReference>
<name>A0A385SSN8_9BACT</name>
<protein>
    <submittedName>
        <fullName evidence="2">MarR family transcriptional regulator</fullName>
    </submittedName>
</protein>
<sequence>MPVDDITLLMSFYPKIYFACHTRHVNDPVKGVKLTAHQGSVLDHLDGDEPLSLQELALHLGVTPSTMSIAIERLVKLGYVKREKDKTDSRKVRLLLTTHGLKVKRSKSVLDPKLVESVLARLTKEERAAALHGLGLLASAAEMEMKSKSFEKAWAKRSDKRKNQ</sequence>
<accession>A0A385SSN8</accession>
<dbReference type="KEGG" id="chk:D4L85_24525"/>
<dbReference type="AlphaFoldDB" id="A0A385SSN8"/>
<dbReference type="SMART" id="SM00347">
    <property type="entry name" value="HTH_MARR"/>
    <property type="match status" value="1"/>
</dbReference>
<dbReference type="Proteomes" id="UP000266183">
    <property type="component" value="Chromosome"/>
</dbReference>
<proteinExistence type="predicted"/>
<dbReference type="EMBL" id="CP032382">
    <property type="protein sequence ID" value="AYB33556.1"/>
    <property type="molecule type" value="Genomic_DNA"/>
</dbReference>
<dbReference type="GO" id="GO:0006950">
    <property type="term" value="P:response to stress"/>
    <property type="evidence" value="ECO:0007669"/>
    <property type="project" value="TreeGrafter"/>
</dbReference>
<evidence type="ECO:0000313" key="2">
    <source>
        <dbReference type="EMBL" id="AYB33556.1"/>
    </source>
</evidence>
<dbReference type="InterPro" id="IPR039422">
    <property type="entry name" value="MarR/SlyA-like"/>
</dbReference>